<comment type="caution">
    <text evidence="12">The sequence shown here is derived from an EMBL/GenBank/DDBJ whole genome shotgun (WGS) entry which is preliminary data.</text>
</comment>
<evidence type="ECO:0000256" key="2">
    <source>
        <dbReference type="ARBA" id="ARBA00007069"/>
    </source>
</evidence>
<dbReference type="AlphaFoldDB" id="A0A4R6G640"/>
<dbReference type="EMBL" id="SNWF01000005">
    <property type="protein sequence ID" value="TDN89999.1"/>
    <property type="molecule type" value="Genomic_DNA"/>
</dbReference>
<dbReference type="InterPro" id="IPR051408">
    <property type="entry name" value="Phosphate_transprt_permease"/>
</dbReference>
<keyword evidence="9 10" id="KW-0472">Membrane</keyword>
<dbReference type="RefSeq" id="WP_112992070.1">
    <property type="nucleotide sequence ID" value="NZ_PTLZ01000002.1"/>
</dbReference>
<comment type="subcellular location">
    <subcellularLocation>
        <location evidence="10">Cell inner membrane</location>
        <topology evidence="10">Multi-pass membrane protein</topology>
    </subcellularLocation>
    <subcellularLocation>
        <location evidence="1">Cell membrane</location>
        <topology evidence="1">Multi-pass membrane protein</topology>
    </subcellularLocation>
</comment>
<feature type="transmembrane region" description="Helical" evidence="10">
    <location>
        <begin position="80"/>
        <end position="106"/>
    </location>
</feature>
<keyword evidence="7 10" id="KW-0812">Transmembrane</keyword>
<gene>
    <name evidence="12" type="ORF">EV677_2069</name>
</gene>
<keyword evidence="4" id="KW-0813">Transport</keyword>
<dbReference type="InterPro" id="IPR000515">
    <property type="entry name" value="MetI-like"/>
</dbReference>
<feature type="domain" description="ABC transmembrane type-1" evidence="11">
    <location>
        <begin position="81"/>
        <end position="284"/>
    </location>
</feature>
<dbReference type="PANTHER" id="PTHR42922:SF1">
    <property type="entry name" value="PHOSPHATE TRANSPORT SYSTEM PERMEASE PROTEIN PSTA"/>
    <property type="match status" value="1"/>
</dbReference>
<keyword evidence="13" id="KW-1185">Reference proteome</keyword>
<evidence type="ECO:0000313" key="13">
    <source>
        <dbReference type="Proteomes" id="UP000294737"/>
    </source>
</evidence>
<dbReference type="InterPro" id="IPR035906">
    <property type="entry name" value="MetI-like_sf"/>
</dbReference>
<dbReference type="GO" id="GO:0035435">
    <property type="term" value="P:phosphate ion transmembrane transport"/>
    <property type="evidence" value="ECO:0007669"/>
    <property type="project" value="InterPro"/>
</dbReference>
<evidence type="ECO:0000256" key="6">
    <source>
        <dbReference type="ARBA" id="ARBA00022592"/>
    </source>
</evidence>
<dbReference type="CDD" id="cd06261">
    <property type="entry name" value="TM_PBP2"/>
    <property type="match status" value="1"/>
</dbReference>
<proteinExistence type="inferred from homology"/>
<dbReference type="Gene3D" id="1.10.3720.10">
    <property type="entry name" value="MetI-like"/>
    <property type="match status" value="1"/>
</dbReference>
<evidence type="ECO:0000256" key="3">
    <source>
        <dbReference type="ARBA" id="ARBA00016864"/>
    </source>
</evidence>
<feature type="transmembrane region" description="Helical" evidence="10">
    <location>
        <begin position="149"/>
        <end position="167"/>
    </location>
</feature>
<dbReference type="PROSITE" id="PS50928">
    <property type="entry name" value="ABC_TM1"/>
    <property type="match status" value="1"/>
</dbReference>
<dbReference type="SUPFAM" id="SSF161098">
    <property type="entry name" value="MetI-like"/>
    <property type="match status" value="1"/>
</dbReference>
<feature type="transmembrane region" description="Helical" evidence="10">
    <location>
        <begin position="118"/>
        <end position="143"/>
    </location>
</feature>
<evidence type="ECO:0000256" key="4">
    <source>
        <dbReference type="ARBA" id="ARBA00022448"/>
    </source>
</evidence>
<dbReference type="InterPro" id="IPR005672">
    <property type="entry name" value="Phosphate_PstA"/>
</dbReference>
<evidence type="ECO:0000256" key="8">
    <source>
        <dbReference type="ARBA" id="ARBA00022989"/>
    </source>
</evidence>
<organism evidence="12 13">
    <name type="scientific">Herminiimonas fonticola</name>
    <dbReference type="NCBI Taxonomy" id="303380"/>
    <lineage>
        <taxon>Bacteria</taxon>
        <taxon>Pseudomonadati</taxon>
        <taxon>Pseudomonadota</taxon>
        <taxon>Betaproteobacteria</taxon>
        <taxon>Burkholderiales</taxon>
        <taxon>Oxalobacteraceae</taxon>
        <taxon>Herminiimonas</taxon>
    </lineage>
</organism>
<evidence type="ECO:0000256" key="1">
    <source>
        <dbReference type="ARBA" id="ARBA00004651"/>
    </source>
</evidence>
<evidence type="ECO:0000256" key="7">
    <source>
        <dbReference type="ARBA" id="ARBA00022692"/>
    </source>
</evidence>
<feature type="transmembrane region" description="Helical" evidence="10">
    <location>
        <begin position="265"/>
        <end position="283"/>
    </location>
</feature>
<protein>
    <recommendedName>
        <fullName evidence="3 10">Phosphate transport system permease protein PstA</fullName>
    </recommendedName>
</protein>
<reference evidence="12 13" key="1">
    <citation type="submission" date="2019-03" db="EMBL/GenBank/DDBJ databases">
        <title>Genomic Encyclopedia of Type Strains, Phase IV (KMG-IV): sequencing the most valuable type-strain genomes for metagenomic binning, comparative biology and taxonomic classification.</title>
        <authorList>
            <person name="Goeker M."/>
        </authorList>
    </citation>
    <scope>NUCLEOTIDE SEQUENCE [LARGE SCALE GENOMIC DNA]</scope>
    <source>
        <strain evidence="12 13">DSM 18555</strain>
    </source>
</reference>
<dbReference type="GO" id="GO:0005315">
    <property type="term" value="F:phosphate transmembrane transporter activity"/>
    <property type="evidence" value="ECO:0007669"/>
    <property type="project" value="InterPro"/>
</dbReference>
<evidence type="ECO:0000313" key="12">
    <source>
        <dbReference type="EMBL" id="TDN89999.1"/>
    </source>
</evidence>
<sequence length="294" mass="31859">MSAVLKQEGVKETMNPVYRKRLLVHRVGIALSFLAMTIGLFFLMWILFTLLVKGVGAINWAIFTQTTPAPGSEGGGLMNAIVGSLFMVGAAVFISTPIGILAGIYLAEYGEVSWFAKITRFVTDIMLSAPSIVIGLFIYAIYVANVKHFSGWAGSFAISLIAIPVVVRTTDNMLNLVPTSLREAAFALGAPRWRVATFVRLRAVKAGVITGVLLAVARISGETAPLLFTALNNQFYSANMNAPMANLPVVIYQFAMSPYDNWRSLAWGGALLITFSVLALNIASRTLFNQKINN</sequence>
<evidence type="ECO:0000259" key="11">
    <source>
        <dbReference type="PROSITE" id="PS50928"/>
    </source>
</evidence>
<name>A0A4R6G640_9BURK</name>
<comment type="similarity">
    <text evidence="2 10">Belongs to the binding-protein-dependent transport system permease family. CysTW subfamily.</text>
</comment>
<feature type="transmembrane region" description="Helical" evidence="10">
    <location>
        <begin position="203"/>
        <end position="221"/>
    </location>
</feature>
<evidence type="ECO:0000256" key="5">
    <source>
        <dbReference type="ARBA" id="ARBA00022475"/>
    </source>
</evidence>
<dbReference type="NCBIfam" id="TIGR00974">
    <property type="entry name" value="3a0107s02c"/>
    <property type="match status" value="1"/>
</dbReference>
<keyword evidence="6" id="KW-0592">Phosphate transport</keyword>
<dbReference type="GO" id="GO:0005886">
    <property type="term" value="C:plasma membrane"/>
    <property type="evidence" value="ECO:0007669"/>
    <property type="project" value="UniProtKB-SubCell"/>
</dbReference>
<keyword evidence="8 10" id="KW-1133">Transmembrane helix</keyword>
<evidence type="ECO:0000256" key="10">
    <source>
        <dbReference type="RuleBase" id="RU363043"/>
    </source>
</evidence>
<keyword evidence="5 10" id="KW-1003">Cell membrane</keyword>
<dbReference type="Pfam" id="PF00528">
    <property type="entry name" value="BPD_transp_1"/>
    <property type="match status" value="1"/>
</dbReference>
<evidence type="ECO:0000256" key="9">
    <source>
        <dbReference type="ARBA" id="ARBA00023136"/>
    </source>
</evidence>
<dbReference type="OrthoDB" id="9775069at2"/>
<dbReference type="PANTHER" id="PTHR42922">
    <property type="entry name" value="PHOSPHATE TRANSPORT SYSTEM PERMEASE PROTEIN PSTA"/>
    <property type="match status" value="1"/>
</dbReference>
<accession>A0A4R6G640</accession>
<dbReference type="Proteomes" id="UP000294737">
    <property type="component" value="Unassembled WGS sequence"/>
</dbReference>
<feature type="transmembrane region" description="Helical" evidence="10">
    <location>
        <begin position="27"/>
        <end position="48"/>
    </location>
</feature>